<evidence type="ECO:0000313" key="2">
    <source>
        <dbReference type="Proteomes" id="UP000299102"/>
    </source>
</evidence>
<dbReference type="Proteomes" id="UP000299102">
    <property type="component" value="Unassembled WGS sequence"/>
</dbReference>
<protein>
    <submittedName>
        <fullName evidence="1">Uncharacterized protein</fullName>
    </submittedName>
</protein>
<gene>
    <name evidence="1" type="ORF">EVAR_97223_1</name>
</gene>
<dbReference type="EMBL" id="BGZK01003350">
    <property type="protein sequence ID" value="GBP00331.1"/>
    <property type="molecule type" value="Genomic_DNA"/>
</dbReference>
<dbReference type="AlphaFoldDB" id="A0A4C1SGU4"/>
<reference evidence="1 2" key="1">
    <citation type="journal article" date="2019" name="Commun. Biol.">
        <title>The bagworm genome reveals a unique fibroin gene that provides high tensile strength.</title>
        <authorList>
            <person name="Kono N."/>
            <person name="Nakamura H."/>
            <person name="Ohtoshi R."/>
            <person name="Tomita M."/>
            <person name="Numata K."/>
            <person name="Arakawa K."/>
        </authorList>
    </citation>
    <scope>NUCLEOTIDE SEQUENCE [LARGE SCALE GENOMIC DNA]</scope>
</reference>
<sequence length="299" mass="33168">MDLAETMKSVLAKSTGGGTGNASGIATPHAAEGYVIMRSFCYVVTTLLAKIKGWTPSIELLQCFSDLKESSMLSNAAYLQMMASRVDASTSSLPDSQAVERLLRGALPQDYQLPITHLAALTGLTGDKSETRRAPRQALPTSATFISIRTGPISRVWNHYQVEVAIRKCRCRSVEAEQEGGQERVVRAFAELARNFTAYATLRTPCHVQTLWQTERAVAKGIYESRSCLMSEGIKRRLRRPFHPALCPVAKPHPTLTPLLTSYNRIVLLDTIQLVQSLRSYLPPPHIQVTSWKNDDKLR</sequence>
<dbReference type="OrthoDB" id="5955164at2759"/>
<organism evidence="1 2">
    <name type="scientific">Eumeta variegata</name>
    <name type="common">Bagworm moth</name>
    <name type="synonym">Eumeta japonica</name>
    <dbReference type="NCBI Taxonomy" id="151549"/>
    <lineage>
        <taxon>Eukaryota</taxon>
        <taxon>Metazoa</taxon>
        <taxon>Ecdysozoa</taxon>
        <taxon>Arthropoda</taxon>
        <taxon>Hexapoda</taxon>
        <taxon>Insecta</taxon>
        <taxon>Pterygota</taxon>
        <taxon>Neoptera</taxon>
        <taxon>Endopterygota</taxon>
        <taxon>Lepidoptera</taxon>
        <taxon>Glossata</taxon>
        <taxon>Ditrysia</taxon>
        <taxon>Tineoidea</taxon>
        <taxon>Psychidae</taxon>
        <taxon>Oiketicinae</taxon>
        <taxon>Eumeta</taxon>
    </lineage>
</organism>
<proteinExistence type="predicted"/>
<comment type="caution">
    <text evidence="1">The sequence shown here is derived from an EMBL/GenBank/DDBJ whole genome shotgun (WGS) entry which is preliminary data.</text>
</comment>
<keyword evidence="2" id="KW-1185">Reference proteome</keyword>
<evidence type="ECO:0000313" key="1">
    <source>
        <dbReference type="EMBL" id="GBP00331.1"/>
    </source>
</evidence>
<accession>A0A4C1SGU4</accession>
<name>A0A4C1SGU4_EUMVA</name>